<evidence type="ECO:0000256" key="5">
    <source>
        <dbReference type="SAM" id="MobiDB-lite"/>
    </source>
</evidence>
<keyword evidence="4" id="KW-0378">Hydrolase</keyword>
<feature type="compositionally biased region" description="Low complexity" evidence="5">
    <location>
        <begin position="914"/>
        <end position="933"/>
    </location>
</feature>
<feature type="region of interest" description="Disordered" evidence="5">
    <location>
        <begin position="725"/>
        <end position="756"/>
    </location>
</feature>
<dbReference type="GO" id="GO:0005975">
    <property type="term" value="P:carbohydrate metabolic process"/>
    <property type="evidence" value="ECO:0007669"/>
    <property type="project" value="InterPro"/>
</dbReference>
<dbReference type="InterPro" id="IPR015883">
    <property type="entry name" value="Glyco_hydro_20_cat"/>
</dbReference>
<evidence type="ECO:0000259" key="6">
    <source>
        <dbReference type="Pfam" id="PF00728"/>
    </source>
</evidence>
<evidence type="ECO:0000259" key="7">
    <source>
        <dbReference type="Pfam" id="PF18088"/>
    </source>
</evidence>
<feature type="domain" description="Glycoside Hydrolase 20C C-terminal" evidence="7">
    <location>
        <begin position="513"/>
        <end position="696"/>
    </location>
</feature>
<feature type="compositionally biased region" description="Polar residues" evidence="5">
    <location>
        <begin position="891"/>
        <end position="904"/>
    </location>
</feature>
<dbReference type="Pfam" id="PF18088">
    <property type="entry name" value="Glyco_H_20C_C"/>
    <property type="match status" value="1"/>
</dbReference>
<dbReference type="EC" id="3.2.1.52" evidence="3"/>
<dbReference type="InterPro" id="IPR038901">
    <property type="entry name" value="HEXDC-like"/>
</dbReference>
<comment type="caution">
    <text evidence="8">The sequence shown here is derived from an EMBL/GenBank/DDBJ whole genome shotgun (WGS) entry which is preliminary data.</text>
</comment>
<dbReference type="InterPro" id="IPR041063">
    <property type="entry name" value="Glyco_H_20C_C"/>
</dbReference>
<proteinExistence type="inferred from homology"/>
<name>A0A9W7XM70_9FUNG</name>
<reference evidence="8" key="1">
    <citation type="submission" date="2022-07" db="EMBL/GenBank/DDBJ databases">
        <title>Phylogenomic reconstructions and comparative analyses of Kickxellomycotina fungi.</title>
        <authorList>
            <person name="Reynolds N.K."/>
            <person name="Stajich J.E."/>
            <person name="Barry K."/>
            <person name="Grigoriev I.V."/>
            <person name="Crous P."/>
            <person name="Smith M.E."/>
        </authorList>
    </citation>
    <scope>NUCLEOTIDE SEQUENCE</scope>
    <source>
        <strain evidence="8">NBRC 105413</strain>
    </source>
</reference>
<feature type="domain" description="Glycoside hydrolase family 20 catalytic" evidence="6">
    <location>
        <begin position="173"/>
        <end position="365"/>
    </location>
</feature>
<dbReference type="Pfam" id="PF00728">
    <property type="entry name" value="Glyco_hydro_20"/>
    <property type="match status" value="1"/>
</dbReference>
<accession>A0A9W7XM70</accession>
<feature type="compositionally biased region" description="Polar residues" evidence="5">
    <location>
        <begin position="734"/>
        <end position="746"/>
    </location>
</feature>
<protein>
    <recommendedName>
        <fullName evidence="3">beta-N-acetylhexosaminidase</fullName>
        <ecNumber evidence="3">3.2.1.52</ecNumber>
    </recommendedName>
</protein>
<dbReference type="SUPFAM" id="SSF51445">
    <property type="entry name" value="(Trans)glycosidases"/>
    <property type="match status" value="1"/>
</dbReference>
<feature type="region of interest" description="Disordered" evidence="5">
    <location>
        <begin position="886"/>
        <end position="933"/>
    </location>
</feature>
<sequence length="1046" mass="114060">MSSPMHISTTPNCASAMSATDLPAQTHEQQEQQMPRMLLDTDPIGIGIAVDFDSAPEDIRAGLLQIVNSHNVGYFYRQDGSNAMRSGGALWTVRFERVDAAAEYQFFGWSFEIKSRKSQNNSGIDVVVRYRRPIDAFRALGQVLTAARAAEISGTESTAELSIAETAQFETLALMIDCSRNGVLSVSSICAMLRNMALMGYNMLQLYTEDTYKVPDEPFFGYLRGGYTQDELRAVDDYAFNMGIEVVACIQTLGHLGQMLQWPRYAGLRDTNEVILSRMPETYEFLEKLIRTVSMPLRSRRIHIGMDEAYGVGEGRFRALFGAQEGTAIFVEHLARVHAICGQLGLRPMIWSDMLFCLAAKSNALYAYYDQSNNPAEAFKKVEGIPQDIDLVFWDYYHTQPEIYVRKIQQHRELGCDSPWMAGGAWTWSRLWCYLPFSFESNRASLVAAKSPAGRTSSFMLTIWGDEGNECDFFSALPVILYAGNHAYTDRTEIDATFMENSFAAICGGSLGDWMQASRLDEIPQEDKMMDLRATLPSNMSKWILWEDPMLSFMSPQYAALDLEMHFTQIADRLLECALSSSNSGRTAAPGSAAAVRYPLNRLLRLPGLLARVLSLKSHLRDKLVVPYRADNRAALLQVAETRLRPLIEAQRELWLYHRSRWHRIYKPFGWETLELRYGGLTARLQTMYDRIVAYCLQQPGSVLRRSRAIGVTAGVSRHPALLPQPTAGFARSRNPSKFSENNGIQAASGDADDDSSLPLMQTAFSASLASVPMLPGPSMVAEEGSGLSVGAAPAWLPVAASDSPSVNGAPGASGIAATAPLVAGSNGQNQNTAAEGDDMTVAAGDTSPVSAPPPVATVSLGWPVTAAVTTASVPAVTTMATAPAEGGLGLQTSPPQPIASTTIPLGAGSLDTQQQQQQQQNQNQNQNQNQQQASDLIMTSFPQLSNAVISSSSDAVPGAVTTINALGVRELGGEGDFWLQPAPMLPPELDPISGIPSGIGCLGEESDDIVDCIPELEEDLHCIYENAYTSLMLDYGRVTAPSRLG</sequence>
<gene>
    <name evidence="8" type="ORF">LPJ64_002735</name>
</gene>
<comment type="similarity">
    <text evidence="2">Belongs to the glycosyl hydrolase 20 family.</text>
</comment>
<evidence type="ECO:0000256" key="4">
    <source>
        <dbReference type="ARBA" id="ARBA00022801"/>
    </source>
</evidence>
<dbReference type="Proteomes" id="UP001145021">
    <property type="component" value="Unassembled WGS sequence"/>
</dbReference>
<organism evidence="8 9">
    <name type="scientific">Coemansia asiatica</name>
    <dbReference type="NCBI Taxonomy" id="1052880"/>
    <lineage>
        <taxon>Eukaryota</taxon>
        <taxon>Fungi</taxon>
        <taxon>Fungi incertae sedis</taxon>
        <taxon>Zoopagomycota</taxon>
        <taxon>Kickxellomycotina</taxon>
        <taxon>Kickxellomycetes</taxon>
        <taxon>Kickxellales</taxon>
        <taxon>Kickxellaceae</taxon>
        <taxon>Coemansia</taxon>
    </lineage>
</organism>
<evidence type="ECO:0000256" key="3">
    <source>
        <dbReference type="ARBA" id="ARBA00012663"/>
    </source>
</evidence>
<dbReference type="InterPro" id="IPR017853">
    <property type="entry name" value="GH"/>
</dbReference>
<dbReference type="EMBL" id="JANBOH010000092">
    <property type="protein sequence ID" value="KAJ1645718.1"/>
    <property type="molecule type" value="Genomic_DNA"/>
</dbReference>
<dbReference type="AlphaFoldDB" id="A0A9W7XM70"/>
<evidence type="ECO:0000256" key="1">
    <source>
        <dbReference type="ARBA" id="ARBA00001231"/>
    </source>
</evidence>
<dbReference type="PANTHER" id="PTHR21040:SF8">
    <property type="entry name" value="BCDNA.GH04120"/>
    <property type="match status" value="1"/>
</dbReference>
<comment type="catalytic activity">
    <reaction evidence="1">
        <text>Hydrolysis of terminal non-reducing N-acetyl-D-hexosamine residues in N-acetyl-beta-D-hexosaminides.</text>
        <dbReference type="EC" id="3.2.1.52"/>
    </reaction>
</comment>
<evidence type="ECO:0000313" key="8">
    <source>
        <dbReference type="EMBL" id="KAJ1645718.1"/>
    </source>
</evidence>
<dbReference type="Gene3D" id="3.20.20.80">
    <property type="entry name" value="Glycosidases"/>
    <property type="match status" value="1"/>
</dbReference>
<keyword evidence="9" id="KW-1185">Reference proteome</keyword>
<dbReference type="PANTHER" id="PTHR21040">
    <property type="entry name" value="BCDNA.GH04120"/>
    <property type="match status" value="1"/>
</dbReference>
<dbReference type="Gene3D" id="1.20.120.670">
    <property type="entry name" value="N-acetyl-b-d-glucoasminidase"/>
    <property type="match status" value="1"/>
</dbReference>
<dbReference type="GO" id="GO:0004563">
    <property type="term" value="F:beta-N-acetylhexosaminidase activity"/>
    <property type="evidence" value="ECO:0007669"/>
    <property type="project" value="UniProtKB-EC"/>
</dbReference>
<evidence type="ECO:0000313" key="9">
    <source>
        <dbReference type="Proteomes" id="UP001145021"/>
    </source>
</evidence>
<evidence type="ECO:0000256" key="2">
    <source>
        <dbReference type="ARBA" id="ARBA00006285"/>
    </source>
</evidence>
<dbReference type="CDD" id="cd06565">
    <property type="entry name" value="GH20_GcnA-like"/>
    <property type="match status" value="1"/>
</dbReference>